<dbReference type="EMBL" id="CAACVI010000001">
    <property type="protein sequence ID" value="VEN72735.1"/>
    <property type="molecule type" value="Genomic_DNA"/>
</dbReference>
<evidence type="ECO:0000313" key="1">
    <source>
        <dbReference type="EMBL" id="VEN72735.1"/>
    </source>
</evidence>
<organism evidence="1">
    <name type="scientific">uncultured Desulfobacteraceae bacterium</name>
    <dbReference type="NCBI Taxonomy" id="218296"/>
    <lineage>
        <taxon>Bacteria</taxon>
        <taxon>Pseudomonadati</taxon>
        <taxon>Thermodesulfobacteriota</taxon>
        <taxon>Desulfobacteria</taxon>
        <taxon>Desulfobacterales</taxon>
        <taxon>Desulfobacteraceae</taxon>
        <taxon>environmental samples</taxon>
    </lineage>
</organism>
<sequence length="203" mass="23329">MKPPAGMEPFFEKFKRLCRVMDEKYHEAAQASGFECQGCRDNCCMTHFYHHTFLEYFYLIQGYDRLDDETRRLVLKKAVDARQKAEAFENEKKDARPRIMCPVNIEGRCALYERRPMICRLHGVACEMRRGPRVLKGPGCGEFDVQSKESKGGKHAVLDRTPLYMEMARLEKSVRQSFGLPSKIKMTVAEMIAGHKDPAGDSP</sequence>
<protein>
    <recommendedName>
        <fullName evidence="2">Zinc/iron-chelating domain-containing protein</fullName>
    </recommendedName>
</protein>
<name>A0A484HE04_9BACT</name>
<gene>
    <name evidence="1" type="ORF">EPICR_10234</name>
</gene>
<accession>A0A484HE04</accession>
<dbReference type="AlphaFoldDB" id="A0A484HE04"/>
<proteinExistence type="predicted"/>
<reference evidence="1" key="1">
    <citation type="submission" date="2019-01" db="EMBL/GenBank/DDBJ databases">
        <authorList>
            <consortium name="Genoscope - CEA"/>
            <person name="William W."/>
        </authorList>
    </citation>
    <scope>NUCLEOTIDE SEQUENCE</scope>
    <source>
        <strain evidence="1">CR-1</strain>
    </source>
</reference>
<evidence type="ECO:0008006" key="2">
    <source>
        <dbReference type="Google" id="ProtNLM"/>
    </source>
</evidence>